<dbReference type="PANTHER" id="PTHR10173">
    <property type="entry name" value="METHIONINE SULFOXIDE REDUCTASE"/>
    <property type="match status" value="1"/>
</dbReference>
<dbReference type="Pfam" id="PF01641">
    <property type="entry name" value="SelR"/>
    <property type="match status" value="1"/>
</dbReference>
<dbReference type="SUPFAM" id="SSF51316">
    <property type="entry name" value="Mss4-like"/>
    <property type="match status" value="1"/>
</dbReference>
<reference evidence="5" key="1">
    <citation type="submission" date="2022-03" db="EMBL/GenBank/DDBJ databases">
        <title>Identification of a novel bacterium isolated from mangrove sediments.</title>
        <authorList>
            <person name="Pan X."/>
        </authorList>
    </citation>
    <scope>NUCLEOTIDE SEQUENCE</scope>
    <source>
        <strain evidence="5">B1949</strain>
    </source>
</reference>
<dbReference type="Gene3D" id="2.170.150.20">
    <property type="entry name" value="Peptide methionine sulfoxide reductase"/>
    <property type="match status" value="1"/>
</dbReference>
<dbReference type="EMBL" id="JALHLF010000083">
    <property type="protein sequence ID" value="MCJ2184206.1"/>
    <property type="molecule type" value="Genomic_DNA"/>
</dbReference>
<evidence type="ECO:0000256" key="3">
    <source>
        <dbReference type="ARBA" id="ARBA00048488"/>
    </source>
</evidence>
<dbReference type="PANTHER" id="PTHR10173:SF57">
    <property type="entry name" value="PEPTIDE-METHIONINE (R)-S-OXIDE REDUCTASE"/>
    <property type="match status" value="1"/>
</dbReference>
<evidence type="ECO:0000256" key="2">
    <source>
        <dbReference type="ARBA" id="ARBA00023002"/>
    </source>
</evidence>
<evidence type="ECO:0000313" key="5">
    <source>
        <dbReference type="EMBL" id="MCJ2184206.1"/>
    </source>
</evidence>
<accession>A0ABT0BGK3</accession>
<dbReference type="InterPro" id="IPR028427">
    <property type="entry name" value="Met_Sox_Rdtase_MsrB"/>
</dbReference>
<dbReference type="EC" id="1.8.4.12" evidence="1"/>
<comment type="caution">
    <text evidence="5">The sequence shown here is derived from an EMBL/GenBank/DDBJ whole genome shotgun (WGS) entry which is preliminary data.</text>
</comment>
<keyword evidence="2 5" id="KW-0560">Oxidoreductase</keyword>
<dbReference type="InterPro" id="IPR002579">
    <property type="entry name" value="Met_Sox_Rdtase_MsrB_dom"/>
</dbReference>
<dbReference type="NCBIfam" id="TIGR00357">
    <property type="entry name" value="peptide-methionine (R)-S-oxide reductase MsrB"/>
    <property type="match status" value="1"/>
</dbReference>
<name>A0ABT0BGK3_9SPHN</name>
<evidence type="ECO:0000259" key="4">
    <source>
        <dbReference type="PROSITE" id="PS51790"/>
    </source>
</evidence>
<dbReference type="InterPro" id="IPR011057">
    <property type="entry name" value="Mss4-like_sf"/>
</dbReference>
<evidence type="ECO:0000256" key="1">
    <source>
        <dbReference type="ARBA" id="ARBA00012499"/>
    </source>
</evidence>
<feature type="domain" description="MsrB" evidence="4">
    <location>
        <begin position="21"/>
        <end position="142"/>
    </location>
</feature>
<comment type="catalytic activity">
    <reaction evidence="3">
        <text>L-methionyl-[protein] + [thioredoxin]-disulfide + H2O = L-methionyl-(R)-S-oxide-[protein] + [thioredoxin]-dithiol</text>
        <dbReference type="Rhea" id="RHEA:24164"/>
        <dbReference type="Rhea" id="RHEA-COMP:10698"/>
        <dbReference type="Rhea" id="RHEA-COMP:10700"/>
        <dbReference type="Rhea" id="RHEA-COMP:12313"/>
        <dbReference type="Rhea" id="RHEA-COMP:12314"/>
        <dbReference type="ChEBI" id="CHEBI:15377"/>
        <dbReference type="ChEBI" id="CHEBI:16044"/>
        <dbReference type="ChEBI" id="CHEBI:29950"/>
        <dbReference type="ChEBI" id="CHEBI:45764"/>
        <dbReference type="ChEBI" id="CHEBI:50058"/>
        <dbReference type="EC" id="1.8.4.12"/>
    </reaction>
</comment>
<sequence length="142" mass="15739">MLAALGAGRAEAKTYPVHFTEAQWKARLTPLQFGILRQHGTERSFTSPLNSEKRKGTFVCAADRHPLFSSQTKYDSHTGWPSFWRPLPGAIGTSQDYTLAYPRTEVHCARCGGHLGHVFDDGPRPTGKRYCMNGAAMLFEPG</sequence>
<dbReference type="PROSITE" id="PS51790">
    <property type="entry name" value="MSRB"/>
    <property type="match status" value="1"/>
</dbReference>
<dbReference type="Proteomes" id="UP001162881">
    <property type="component" value="Unassembled WGS sequence"/>
</dbReference>
<keyword evidence="6" id="KW-1185">Reference proteome</keyword>
<dbReference type="GO" id="GO:0033743">
    <property type="term" value="F:peptide-methionine (R)-S-oxide reductase activity"/>
    <property type="evidence" value="ECO:0007669"/>
    <property type="project" value="UniProtKB-EC"/>
</dbReference>
<proteinExistence type="predicted"/>
<gene>
    <name evidence="5" type="primary">msrB</name>
    <name evidence="5" type="ORF">MTR62_16120</name>
</gene>
<evidence type="ECO:0000313" key="6">
    <source>
        <dbReference type="Proteomes" id="UP001162881"/>
    </source>
</evidence>
<protein>
    <recommendedName>
        <fullName evidence="1">peptide-methionine (R)-S-oxide reductase</fullName>
        <ecNumber evidence="1">1.8.4.12</ecNumber>
    </recommendedName>
</protein>
<organism evidence="5 6">
    <name type="scientific">Novosphingobium organovorum</name>
    <dbReference type="NCBI Taxonomy" id="2930092"/>
    <lineage>
        <taxon>Bacteria</taxon>
        <taxon>Pseudomonadati</taxon>
        <taxon>Pseudomonadota</taxon>
        <taxon>Alphaproteobacteria</taxon>
        <taxon>Sphingomonadales</taxon>
        <taxon>Sphingomonadaceae</taxon>
        <taxon>Novosphingobium</taxon>
    </lineage>
</organism>